<dbReference type="AlphaFoldDB" id="A0A0C2I7T7"/>
<gene>
    <name evidence="1" type="ORF">UCMB321_1054</name>
</gene>
<dbReference type="PATRIC" id="fig|226910.6.peg.1047"/>
<name>A0A0C2I7T7_9PSED</name>
<accession>A0A0C2I7T7</accession>
<evidence type="ECO:0000313" key="2">
    <source>
        <dbReference type="Proteomes" id="UP000031535"/>
    </source>
</evidence>
<protein>
    <submittedName>
        <fullName evidence="1">Uncharacterized protein</fullName>
    </submittedName>
</protein>
<reference evidence="1 2" key="1">
    <citation type="submission" date="2015-01" db="EMBL/GenBank/DDBJ databases">
        <title>Complete genome of Pseudomonas batumici UCM B-321 producer of the batumin antibiotic with strong antistaphilococcal and potential anticancer activity.</title>
        <authorList>
            <person name="Klochko V.V."/>
            <person name="Zelena L.B."/>
            <person name="Elena K.A."/>
            <person name="Reva O.N."/>
        </authorList>
    </citation>
    <scope>NUCLEOTIDE SEQUENCE [LARGE SCALE GENOMIC DNA]</scope>
    <source>
        <strain evidence="1 2">UCM B-321</strain>
    </source>
</reference>
<dbReference type="RefSeq" id="WP_040064397.1">
    <property type="nucleotide sequence ID" value="NZ_JXDG01000010.1"/>
</dbReference>
<keyword evidence="2" id="KW-1185">Reference proteome</keyword>
<organism evidence="1 2">
    <name type="scientific">Pseudomonas batumici</name>
    <dbReference type="NCBI Taxonomy" id="226910"/>
    <lineage>
        <taxon>Bacteria</taxon>
        <taxon>Pseudomonadati</taxon>
        <taxon>Pseudomonadota</taxon>
        <taxon>Gammaproteobacteria</taxon>
        <taxon>Pseudomonadales</taxon>
        <taxon>Pseudomonadaceae</taxon>
        <taxon>Pseudomonas</taxon>
    </lineage>
</organism>
<dbReference type="EMBL" id="JXDG01000010">
    <property type="protein sequence ID" value="KIH85266.1"/>
    <property type="molecule type" value="Genomic_DNA"/>
</dbReference>
<evidence type="ECO:0000313" key="1">
    <source>
        <dbReference type="EMBL" id="KIH85266.1"/>
    </source>
</evidence>
<sequence>MAAYFQALAIGGQTYDFAHLEPFTFTISSQLAKRDLRVHVTFSNHCFTRSYDAATHPAAEPIILDGARRHRTFCPIRYRLSKKLPAIFLGLSHPKAKVWETSAERNWCFSMTIDDPSGPYHVFFELRRAGQDRRQWQELNLVVESAYHEADGGGPSLKGAMAFALLCGKIYMRQPTATKR</sequence>
<dbReference type="Proteomes" id="UP000031535">
    <property type="component" value="Unassembled WGS sequence"/>
</dbReference>
<dbReference type="OrthoDB" id="63182at2"/>
<comment type="caution">
    <text evidence="1">The sequence shown here is derived from an EMBL/GenBank/DDBJ whole genome shotgun (WGS) entry which is preliminary data.</text>
</comment>
<proteinExistence type="predicted"/>
<dbReference type="STRING" id="226910.UCMB321_1054"/>